<proteinExistence type="inferred from homology"/>
<evidence type="ECO:0000313" key="3">
    <source>
        <dbReference type="EMBL" id="OKL49314.1"/>
    </source>
</evidence>
<organism evidence="3 4">
    <name type="scientific">Boudabousia marimammalium</name>
    <dbReference type="NCBI Taxonomy" id="156892"/>
    <lineage>
        <taxon>Bacteria</taxon>
        <taxon>Bacillati</taxon>
        <taxon>Actinomycetota</taxon>
        <taxon>Actinomycetes</taxon>
        <taxon>Actinomycetales</taxon>
        <taxon>Actinomycetaceae</taxon>
        <taxon>Boudabousia</taxon>
    </lineage>
</organism>
<dbReference type="GO" id="GO:0005886">
    <property type="term" value="C:plasma membrane"/>
    <property type="evidence" value="ECO:0007669"/>
    <property type="project" value="TreeGrafter"/>
</dbReference>
<feature type="binding site" evidence="2">
    <location>
        <position position="47"/>
    </location>
    <ligand>
        <name>substrate</name>
    </ligand>
</feature>
<keyword evidence="2" id="KW-0479">Metal-binding</keyword>
<dbReference type="Pfam" id="PF01255">
    <property type="entry name" value="Prenyltransf"/>
    <property type="match status" value="1"/>
</dbReference>
<comment type="function">
    <text evidence="2">Catalyzes the condensation of isopentenyl diphosphate (IPP) with allylic pyrophosphates generating different type of terpenoids.</text>
</comment>
<accession>A0A1Q5PP12</accession>
<dbReference type="CDD" id="cd00475">
    <property type="entry name" value="Cis_IPPS"/>
    <property type="match status" value="1"/>
</dbReference>
<feature type="binding site" evidence="2">
    <location>
        <begin position="208"/>
        <end position="210"/>
    </location>
    <ligand>
        <name>substrate</name>
    </ligand>
</feature>
<feature type="binding site" evidence="2">
    <location>
        <position position="85"/>
    </location>
    <ligand>
        <name>substrate</name>
    </ligand>
</feature>
<protein>
    <recommendedName>
        <fullName evidence="2">Isoprenyl transferase</fullName>
        <ecNumber evidence="2">2.5.1.-</ecNumber>
    </recommendedName>
</protein>
<gene>
    <name evidence="3" type="ORF">BM477_04875</name>
</gene>
<comment type="caution">
    <text evidence="3">The sequence shown here is derived from an EMBL/GenBank/DDBJ whole genome shotgun (WGS) entry which is preliminary data.</text>
</comment>
<dbReference type="NCBIfam" id="TIGR00055">
    <property type="entry name" value="uppS"/>
    <property type="match status" value="1"/>
</dbReference>
<feature type="active site" evidence="2">
    <location>
        <position position="34"/>
    </location>
</feature>
<name>A0A1Q5PP12_9ACTO</name>
<keyword evidence="4" id="KW-1185">Reference proteome</keyword>
<dbReference type="GO" id="GO:0033850">
    <property type="term" value="F:Z-farnesyl diphosphate synthase activity"/>
    <property type="evidence" value="ECO:0007669"/>
    <property type="project" value="TreeGrafter"/>
</dbReference>
<feature type="binding site" evidence="2">
    <location>
        <begin position="79"/>
        <end position="81"/>
    </location>
    <ligand>
        <name>substrate</name>
    </ligand>
</feature>
<evidence type="ECO:0000256" key="2">
    <source>
        <dbReference type="HAMAP-Rule" id="MF_01139"/>
    </source>
</evidence>
<feature type="binding site" evidence="2">
    <location>
        <begin position="35"/>
        <end position="38"/>
    </location>
    <ligand>
        <name>substrate</name>
    </ligand>
</feature>
<dbReference type="OrthoDB" id="4191603at2"/>
<feature type="binding site" evidence="2">
    <location>
        <position position="51"/>
    </location>
    <ligand>
        <name>substrate</name>
    </ligand>
</feature>
<feature type="binding site" evidence="2">
    <location>
        <position position="221"/>
    </location>
    <ligand>
        <name>Mg(2+)</name>
        <dbReference type="ChEBI" id="CHEBI:18420"/>
    </ligand>
</feature>
<dbReference type="RefSeq" id="WP_075361554.1">
    <property type="nucleotide sequence ID" value="NZ_MPDM01000004.1"/>
</dbReference>
<dbReference type="GO" id="GO:0030145">
    <property type="term" value="F:manganese ion binding"/>
    <property type="evidence" value="ECO:0007669"/>
    <property type="project" value="TreeGrafter"/>
</dbReference>
<feature type="binding site" evidence="2">
    <location>
        <position position="83"/>
    </location>
    <ligand>
        <name>substrate</name>
    </ligand>
</feature>
<dbReference type="FunFam" id="3.40.1180.10:FF:000001">
    <property type="entry name" value="(2E,6E)-farnesyl-diphosphate-specific ditrans,polycis-undecaprenyl-diphosphate synthase"/>
    <property type="match status" value="1"/>
</dbReference>
<reference evidence="4" key="1">
    <citation type="submission" date="2016-11" db="EMBL/GenBank/DDBJ databases">
        <title>Actinomyces gypaetusis sp. nov. isolated from Gypaetus barbatus in Qinghai Tibet Plateau China.</title>
        <authorList>
            <person name="Meng X."/>
        </authorList>
    </citation>
    <scope>NUCLEOTIDE SEQUENCE [LARGE SCALE GENOMIC DNA]</scope>
    <source>
        <strain evidence="4">DSM 15383</strain>
    </source>
</reference>
<dbReference type="SUPFAM" id="SSF64005">
    <property type="entry name" value="Undecaprenyl diphosphate synthase"/>
    <property type="match status" value="1"/>
</dbReference>
<dbReference type="PANTHER" id="PTHR10291">
    <property type="entry name" value="DEHYDRODOLICHYL DIPHOSPHATE SYNTHASE FAMILY MEMBER"/>
    <property type="match status" value="1"/>
</dbReference>
<dbReference type="GO" id="GO:0000287">
    <property type="term" value="F:magnesium ion binding"/>
    <property type="evidence" value="ECO:0007669"/>
    <property type="project" value="UniProtKB-UniRule"/>
</dbReference>
<feature type="binding site" evidence="2">
    <location>
        <position position="39"/>
    </location>
    <ligand>
        <name>substrate</name>
    </ligand>
</feature>
<dbReference type="STRING" id="156892.BM477_04875"/>
<keyword evidence="2" id="KW-0460">Magnesium</keyword>
<dbReference type="AlphaFoldDB" id="A0A1Q5PP12"/>
<dbReference type="GO" id="GO:0008834">
    <property type="term" value="F:ditrans,polycis-undecaprenyl-diphosphate synthase [(2E,6E)-farnesyl-diphosphate specific] activity"/>
    <property type="evidence" value="ECO:0007669"/>
    <property type="project" value="TreeGrafter"/>
</dbReference>
<evidence type="ECO:0000313" key="4">
    <source>
        <dbReference type="Proteomes" id="UP000186465"/>
    </source>
</evidence>
<feature type="active site" description="Proton acceptor" evidence="2">
    <location>
        <position position="82"/>
    </location>
</feature>
<dbReference type="InterPro" id="IPR036424">
    <property type="entry name" value="UPP_synth-like_sf"/>
</dbReference>
<dbReference type="EMBL" id="MPDM01000004">
    <property type="protein sequence ID" value="OKL49314.1"/>
    <property type="molecule type" value="Genomic_DNA"/>
</dbReference>
<feature type="binding site" evidence="2">
    <location>
        <position position="202"/>
    </location>
    <ligand>
        <name>substrate</name>
    </ligand>
</feature>
<dbReference type="InterPro" id="IPR018520">
    <property type="entry name" value="UPP_synth-like_CS"/>
</dbReference>
<dbReference type="InterPro" id="IPR001441">
    <property type="entry name" value="UPP_synth-like"/>
</dbReference>
<dbReference type="HAMAP" id="MF_01139">
    <property type="entry name" value="ISPT"/>
    <property type="match status" value="1"/>
</dbReference>
<comment type="cofactor">
    <cofactor evidence="2">
        <name>Mg(2+)</name>
        <dbReference type="ChEBI" id="CHEBI:18420"/>
    </cofactor>
    <text evidence="2">Binds 2 magnesium ions per subunit.</text>
</comment>
<comment type="subunit">
    <text evidence="2">Homodimer.</text>
</comment>
<dbReference type="Gene3D" id="3.40.1180.10">
    <property type="entry name" value="Decaprenyl diphosphate synthase-like"/>
    <property type="match status" value="1"/>
</dbReference>
<dbReference type="GO" id="GO:0005829">
    <property type="term" value="C:cytosol"/>
    <property type="evidence" value="ECO:0007669"/>
    <property type="project" value="TreeGrafter"/>
</dbReference>
<dbReference type="PANTHER" id="PTHR10291:SF0">
    <property type="entry name" value="DEHYDRODOLICHYL DIPHOSPHATE SYNTHASE 2"/>
    <property type="match status" value="1"/>
</dbReference>
<dbReference type="GO" id="GO:0016094">
    <property type="term" value="P:polyprenol biosynthetic process"/>
    <property type="evidence" value="ECO:0007669"/>
    <property type="project" value="TreeGrafter"/>
</dbReference>
<comment type="similarity">
    <text evidence="2">Belongs to the UPP synthase family.</text>
</comment>
<keyword evidence="1 2" id="KW-0808">Transferase</keyword>
<dbReference type="PROSITE" id="PS01066">
    <property type="entry name" value="UPP_SYNTHASE"/>
    <property type="match status" value="1"/>
</dbReference>
<dbReference type="EC" id="2.5.1.-" evidence="2"/>
<sequence length="264" mass="29856">MSKRVPDPRENISLPEIGEGDRLSIPQHIAIIMDGNGRWANQRGLPRTAGHEAGEDALMDTIAGAIEAGVKVLSVYAFSTENWKRSPAEVKFLMGYSRRVLRSRCDELDAWNVRVRWSGRRQRLWKSVISELERAAALTKDNTGLTLVMNLNYGGQAELVDAARGLAQAAVRGEINPDRITEKTLAKYLYLPDLPEVDLLIRTSGEQRISNYMLWQIAYAECVFVPEAWPDFGRENLWRVLDDYTHRERRFGGAVDQVQNLEGS</sequence>
<feature type="binding site" evidence="2">
    <location>
        <position position="34"/>
    </location>
    <ligand>
        <name>Mg(2+)</name>
        <dbReference type="ChEBI" id="CHEBI:18420"/>
    </ligand>
</feature>
<dbReference type="Proteomes" id="UP000186465">
    <property type="component" value="Unassembled WGS sequence"/>
</dbReference>
<evidence type="ECO:0000256" key="1">
    <source>
        <dbReference type="ARBA" id="ARBA00022679"/>
    </source>
</evidence>